<keyword evidence="2" id="KW-0732">Signal</keyword>
<dbReference type="InterPro" id="IPR018391">
    <property type="entry name" value="PQQ_b-propeller_rpt"/>
</dbReference>
<dbReference type="SMART" id="SM00089">
    <property type="entry name" value="PKD"/>
    <property type="match status" value="1"/>
</dbReference>
<dbReference type="Pfam" id="PF03009">
    <property type="entry name" value="GDPD"/>
    <property type="match status" value="1"/>
</dbReference>
<dbReference type="PANTHER" id="PTHR46320:SF1">
    <property type="entry name" value="GLYCEROPHOSPHODIESTER PHOSPHODIESTERASE 1"/>
    <property type="match status" value="1"/>
</dbReference>
<feature type="chain" id="PRO_5002966954" evidence="2">
    <location>
        <begin position="22"/>
        <end position="843"/>
    </location>
</feature>
<dbReference type="CDD" id="cd08566">
    <property type="entry name" value="GDPD_AtGDE_like"/>
    <property type="match status" value="1"/>
</dbReference>
<dbReference type="Gene3D" id="2.40.10.480">
    <property type="match status" value="1"/>
</dbReference>
<dbReference type="InterPro" id="IPR002372">
    <property type="entry name" value="PQQ_rpt_dom"/>
</dbReference>
<proteinExistence type="predicted"/>
<dbReference type="GO" id="GO:0070291">
    <property type="term" value="P:N-acylethanolamine metabolic process"/>
    <property type="evidence" value="ECO:0007669"/>
    <property type="project" value="TreeGrafter"/>
</dbReference>
<evidence type="ECO:0000313" key="9">
    <source>
        <dbReference type="Proteomes" id="UP000436858"/>
    </source>
</evidence>
<dbReference type="EMBL" id="WCRY01000002">
    <property type="protein sequence ID" value="KAB4486909.1"/>
    <property type="molecule type" value="Genomic_DNA"/>
</dbReference>
<dbReference type="CDD" id="cd00146">
    <property type="entry name" value="PKD"/>
    <property type="match status" value="1"/>
</dbReference>
<feature type="region of interest" description="Disordered" evidence="1">
    <location>
        <begin position="537"/>
        <end position="573"/>
    </location>
</feature>
<dbReference type="InterPro" id="IPR011047">
    <property type="entry name" value="Quinoprotein_ADH-like_sf"/>
</dbReference>
<evidence type="ECO:0000256" key="1">
    <source>
        <dbReference type="SAM" id="MobiDB-lite"/>
    </source>
</evidence>
<dbReference type="SUPFAM" id="SSF51695">
    <property type="entry name" value="PLC-like phosphodiesterases"/>
    <property type="match status" value="1"/>
</dbReference>
<evidence type="ECO:0000259" key="4">
    <source>
        <dbReference type="PROSITE" id="PS51704"/>
    </source>
</evidence>
<accession>A0A0P0FG70</accession>
<dbReference type="InterPro" id="IPR035986">
    <property type="entry name" value="PKD_dom_sf"/>
</dbReference>
<gene>
    <name evidence="7" type="ORF">DW780_23685</name>
    <name evidence="5" type="ORF">GAN91_02540</name>
    <name evidence="6" type="ORF">PO127_19420</name>
</gene>
<dbReference type="PANTHER" id="PTHR46320">
    <property type="entry name" value="GLYCEROPHOSPHODIESTER PHOSPHODIESTERASE 1"/>
    <property type="match status" value="1"/>
</dbReference>
<feature type="signal peptide" evidence="2">
    <location>
        <begin position="1"/>
        <end position="21"/>
    </location>
</feature>
<evidence type="ECO:0000313" key="6">
    <source>
        <dbReference type="EMBL" id="MDC2237915.1"/>
    </source>
</evidence>
<dbReference type="SUPFAM" id="SSF49299">
    <property type="entry name" value="PKD domain"/>
    <property type="match status" value="1"/>
</dbReference>
<dbReference type="Gene3D" id="2.60.40.10">
    <property type="entry name" value="Immunoglobulins"/>
    <property type="match status" value="1"/>
</dbReference>
<feature type="domain" description="PKD" evidence="3">
    <location>
        <begin position="42"/>
        <end position="108"/>
    </location>
</feature>
<feature type="compositionally biased region" description="Gly residues" evidence="1">
    <location>
        <begin position="553"/>
        <end position="566"/>
    </location>
</feature>
<reference evidence="6" key="3">
    <citation type="submission" date="2022-10" db="EMBL/GenBank/DDBJ databases">
        <title>Human gut microbiome strain richness.</title>
        <authorList>
            <person name="Chen-Liaw A."/>
        </authorList>
    </citation>
    <scope>NUCLEOTIDE SEQUENCE</scope>
    <source>
        <strain evidence="6">1001283st1_A3_1001283B150304_161114</strain>
    </source>
</reference>
<evidence type="ECO:0000313" key="7">
    <source>
        <dbReference type="EMBL" id="RHD81640.1"/>
    </source>
</evidence>
<organism evidence="7 8">
    <name type="scientific">Bacteroides thetaiotaomicron</name>
    <dbReference type="NCBI Taxonomy" id="818"/>
    <lineage>
        <taxon>Bacteria</taxon>
        <taxon>Pseudomonadati</taxon>
        <taxon>Bacteroidota</taxon>
        <taxon>Bacteroidia</taxon>
        <taxon>Bacteroidales</taxon>
        <taxon>Bacteroidaceae</taxon>
        <taxon>Bacteroides</taxon>
    </lineage>
</organism>
<sequence length="843" mass="89492">MKNIKIFATFCICLLLFSACSDDWKENALTAKFSFDKSLYYVGDEVRITNETVGGEGNYTYEWDLGDGKTSTDPNPVVTYQTNGAYTVTLHVKDAKGTYAMAHKLLTIDSEPLPEVGNVKLKWVGGHVLGEVRSTAPAVSDDNGVYMTSNDHYLRKFSAATGDQLWEFDLWTSADGDAPSGNTHTTPSIDIDGTIYVGTGDTSGKVGRVYAINPDGSKKWLVAGDAEKGFWNKGNASTPRINYLTCAIGENHVYMGNGGSTGSVLAVDKVTGYRVGYVANADNSGGPSGGVSAGIVLANNTLVWGGGKNGLFGASASALNAGGNVMWAWQVFSSGDDKPSENMNGSPAVDEAGTIYGTATFAGMGSSAFAMGSDGVEKWRTPLGNVGTLDQGGVVIGLDGSIIVTVKRAPGEATGGIISLSPGGAIQWHYGIAEDVSGCAAIDQAGNIHFGTQSGNYYIIKPEESDEQLILKKDLAALISESDSPLKGDWEAGIGKIWSSPTIGPDGAIYIGVTNTVDPTKSVLVALEDEGITGAATSAWPMKGKDRRHSGAQSGGNGENPGGEEGGQLPMTGNLKADLKSLFESTSYKVWLCAHRGNTQKGMKEGIPENSLPAIEHSVKAGVEMIELDARPTSDGVLVLMHDNTIDRTTNGSGAVGDFTYQQLQQFYLKDASGNITGERIPTLEEAMKKGKGKVYYNLDIVNKNVAVNTIVALLKKLDMEGSTLLYVSNNRNYAFDLKTANSSLLLHPMAKAADDITYFSSSYTDNVQMMQLSTSDAMGGTMVNEIKDQGWLLFSNIVGANDTNMLSENYSGLVGMINKRINIVQTDYAEVAAKYLKSKGYR</sequence>
<dbReference type="PROSITE" id="PS51257">
    <property type="entry name" value="PROKAR_LIPOPROTEIN"/>
    <property type="match status" value="1"/>
</dbReference>
<dbReference type="PROSITE" id="PS51704">
    <property type="entry name" value="GP_PDE"/>
    <property type="match status" value="1"/>
</dbReference>
<dbReference type="EMBL" id="QSJP01000030">
    <property type="protein sequence ID" value="RHD81640.1"/>
    <property type="molecule type" value="Genomic_DNA"/>
</dbReference>
<dbReference type="Proteomes" id="UP000284785">
    <property type="component" value="Unassembled WGS sequence"/>
</dbReference>
<dbReference type="Gene3D" id="3.20.20.190">
    <property type="entry name" value="Phosphatidylinositol (PI) phosphodiesterase"/>
    <property type="match status" value="1"/>
</dbReference>
<dbReference type="PROSITE" id="PS50093">
    <property type="entry name" value="PKD"/>
    <property type="match status" value="1"/>
</dbReference>
<reference evidence="5 9" key="2">
    <citation type="journal article" date="2019" name="Nat. Med.">
        <title>A library of human gut bacterial isolates paired with longitudinal multiomics data enables mechanistic microbiome research.</title>
        <authorList>
            <person name="Poyet M."/>
            <person name="Groussin M."/>
            <person name="Gibbons S.M."/>
            <person name="Avila-Pacheco J."/>
            <person name="Jiang X."/>
            <person name="Kearney S.M."/>
            <person name="Perrotta A.R."/>
            <person name="Berdy B."/>
            <person name="Zhao S."/>
            <person name="Lieberman T.D."/>
            <person name="Swanson P.K."/>
            <person name="Smith M."/>
            <person name="Roesemann S."/>
            <person name="Alexander J.E."/>
            <person name="Rich S.A."/>
            <person name="Livny J."/>
            <person name="Vlamakis H."/>
            <person name="Clish C."/>
            <person name="Bullock K."/>
            <person name="Deik A."/>
            <person name="Scott J."/>
            <person name="Pierce K.A."/>
            <person name="Xavier R.J."/>
            <person name="Alm E.J."/>
        </authorList>
    </citation>
    <scope>NUCLEOTIDE SEQUENCE [LARGE SCALE GENOMIC DNA]</scope>
    <source>
        <strain evidence="5 9">BIOML-A162</strain>
    </source>
</reference>
<dbReference type="Pfam" id="PF18911">
    <property type="entry name" value="PKD_4"/>
    <property type="match status" value="1"/>
</dbReference>
<protein>
    <submittedName>
        <fullName evidence="6">Glycerophosphodiester phosphodiesterase family protein</fullName>
    </submittedName>
    <submittedName>
        <fullName evidence="7">PKD domain-containing protein</fullName>
    </submittedName>
    <submittedName>
        <fullName evidence="5">PQQ-binding-like beta-propeller repeat protein</fullName>
    </submittedName>
</protein>
<dbReference type="GO" id="GO:0008889">
    <property type="term" value="F:glycerophosphodiester phosphodiesterase activity"/>
    <property type="evidence" value="ECO:0007669"/>
    <property type="project" value="TreeGrafter"/>
</dbReference>
<dbReference type="GO" id="GO:0006644">
    <property type="term" value="P:phospholipid metabolic process"/>
    <property type="evidence" value="ECO:0007669"/>
    <property type="project" value="TreeGrafter"/>
</dbReference>
<dbReference type="Proteomes" id="UP001217776">
    <property type="component" value="Unassembled WGS sequence"/>
</dbReference>
<dbReference type="AlphaFoldDB" id="A0A0P0FG70"/>
<dbReference type="InterPro" id="IPR022409">
    <property type="entry name" value="PKD/Chitinase_dom"/>
</dbReference>
<dbReference type="Pfam" id="PF13360">
    <property type="entry name" value="PQQ_2"/>
    <property type="match status" value="1"/>
</dbReference>
<dbReference type="GO" id="GO:0006580">
    <property type="term" value="P:ethanolamine metabolic process"/>
    <property type="evidence" value="ECO:0007669"/>
    <property type="project" value="TreeGrafter"/>
</dbReference>
<dbReference type="Proteomes" id="UP000436858">
    <property type="component" value="Unassembled WGS sequence"/>
</dbReference>
<dbReference type="SUPFAM" id="SSF50998">
    <property type="entry name" value="Quinoprotein alcohol dehydrogenase-like"/>
    <property type="match status" value="1"/>
</dbReference>
<evidence type="ECO:0000313" key="5">
    <source>
        <dbReference type="EMBL" id="KAB4486909.1"/>
    </source>
</evidence>
<dbReference type="RefSeq" id="WP_008766762.1">
    <property type="nucleotide sequence ID" value="NZ_BAABXH010000002.1"/>
</dbReference>
<dbReference type="InterPro" id="IPR017946">
    <property type="entry name" value="PLC-like_Pdiesterase_TIM-brl"/>
</dbReference>
<reference evidence="7 8" key="1">
    <citation type="submission" date="2018-08" db="EMBL/GenBank/DDBJ databases">
        <title>A genome reference for cultivated species of the human gut microbiota.</title>
        <authorList>
            <person name="Zou Y."/>
            <person name="Xue W."/>
            <person name="Luo G."/>
        </authorList>
    </citation>
    <scope>NUCLEOTIDE SEQUENCE [LARGE SCALE GENOMIC DNA]</scope>
    <source>
        <strain evidence="7 8">AM30-26</strain>
    </source>
</reference>
<dbReference type="InterPro" id="IPR030395">
    <property type="entry name" value="GP_PDE_dom"/>
</dbReference>
<evidence type="ECO:0000256" key="2">
    <source>
        <dbReference type="SAM" id="SignalP"/>
    </source>
</evidence>
<dbReference type="SMART" id="SM00564">
    <property type="entry name" value="PQQ"/>
    <property type="match status" value="2"/>
</dbReference>
<comment type="caution">
    <text evidence="7">The sequence shown here is derived from an EMBL/GenBank/DDBJ whole genome shotgun (WGS) entry which is preliminary data.</text>
</comment>
<name>A0A0P0FG70_BACT4</name>
<feature type="domain" description="GP-PDE" evidence="4">
    <location>
        <begin position="590"/>
        <end position="837"/>
    </location>
</feature>
<dbReference type="InterPro" id="IPR013783">
    <property type="entry name" value="Ig-like_fold"/>
</dbReference>
<dbReference type="KEGG" id="btho:Btheta7330_03259"/>
<evidence type="ECO:0000313" key="8">
    <source>
        <dbReference type="Proteomes" id="UP000284785"/>
    </source>
</evidence>
<dbReference type="GeneID" id="60925898"/>
<dbReference type="EMBL" id="JAQNVG010000038">
    <property type="protein sequence ID" value="MDC2237915.1"/>
    <property type="molecule type" value="Genomic_DNA"/>
</dbReference>
<accession>C6IQT6</accession>
<evidence type="ECO:0000259" key="3">
    <source>
        <dbReference type="PROSITE" id="PS50093"/>
    </source>
</evidence>
<dbReference type="InterPro" id="IPR000601">
    <property type="entry name" value="PKD_dom"/>
</dbReference>
<dbReference type="GO" id="GO:0005886">
    <property type="term" value="C:plasma membrane"/>
    <property type="evidence" value="ECO:0007669"/>
    <property type="project" value="TreeGrafter"/>
</dbReference>